<dbReference type="InterPro" id="IPR048491">
    <property type="entry name" value="XMAP215_CLASP_TOG"/>
</dbReference>
<feature type="region of interest" description="Disordered" evidence="4">
    <location>
        <begin position="998"/>
        <end position="1018"/>
    </location>
</feature>
<dbReference type="RefSeq" id="XP_040739544.1">
    <property type="nucleotide sequence ID" value="XM_040888877.1"/>
</dbReference>
<dbReference type="STRING" id="61395.A0A1Y1VW37"/>
<dbReference type="InterPro" id="IPR016024">
    <property type="entry name" value="ARM-type_fold"/>
</dbReference>
<name>A0A1Y1VW37_9FUNG</name>
<feature type="compositionally biased region" description="Low complexity" evidence="4">
    <location>
        <begin position="481"/>
        <end position="497"/>
    </location>
</feature>
<evidence type="ECO:0000256" key="2">
    <source>
        <dbReference type="ARBA" id="ARBA00022490"/>
    </source>
</evidence>
<dbReference type="GO" id="GO:0000022">
    <property type="term" value="P:mitotic spindle elongation"/>
    <property type="evidence" value="ECO:0007669"/>
    <property type="project" value="UniProtKB-ARBA"/>
</dbReference>
<feature type="compositionally biased region" description="Low complexity" evidence="4">
    <location>
        <begin position="1046"/>
        <end position="1059"/>
    </location>
</feature>
<feature type="domain" description="TOG" evidence="5">
    <location>
        <begin position="817"/>
        <end position="1004"/>
    </location>
</feature>
<evidence type="ECO:0000256" key="4">
    <source>
        <dbReference type="SAM" id="MobiDB-lite"/>
    </source>
</evidence>
<feature type="compositionally biased region" description="Polar residues" evidence="4">
    <location>
        <begin position="1108"/>
        <end position="1121"/>
    </location>
</feature>
<keyword evidence="3" id="KW-0206">Cytoskeleton</keyword>
<reference evidence="6 7" key="1">
    <citation type="submission" date="2016-07" db="EMBL/GenBank/DDBJ databases">
        <title>Pervasive Adenine N6-methylation of Active Genes in Fungi.</title>
        <authorList>
            <consortium name="DOE Joint Genome Institute"/>
            <person name="Mondo S.J."/>
            <person name="Dannebaum R.O."/>
            <person name="Kuo R.C."/>
            <person name="Labutti K."/>
            <person name="Haridas S."/>
            <person name="Kuo A."/>
            <person name="Salamov A."/>
            <person name="Ahrendt S.R."/>
            <person name="Lipzen A."/>
            <person name="Sullivan W."/>
            <person name="Andreopoulos W.B."/>
            <person name="Clum A."/>
            <person name="Lindquist E."/>
            <person name="Daum C."/>
            <person name="Ramamoorthy G.K."/>
            <person name="Gryganskyi A."/>
            <person name="Culley D."/>
            <person name="Magnuson J.K."/>
            <person name="James T.Y."/>
            <person name="O'Malley M.A."/>
            <person name="Stajich J.E."/>
            <person name="Spatafora J.W."/>
            <person name="Visel A."/>
            <person name="Grigoriev I.V."/>
        </authorList>
    </citation>
    <scope>NUCLEOTIDE SEQUENCE [LARGE SCALE GENOMIC DNA]</scope>
    <source>
        <strain evidence="6 7">ATCC 12442</strain>
    </source>
</reference>
<keyword evidence="7" id="KW-1185">Reference proteome</keyword>
<comment type="caution">
    <text evidence="6">The sequence shown here is derived from an EMBL/GenBank/DDBJ whole genome shotgun (WGS) entry which is preliminary data.</text>
</comment>
<dbReference type="GO" id="GO:0046785">
    <property type="term" value="P:microtubule polymerization"/>
    <property type="evidence" value="ECO:0007669"/>
    <property type="project" value="InterPro"/>
</dbReference>
<feature type="compositionally biased region" description="Low complexity" evidence="4">
    <location>
        <begin position="1414"/>
        <end position="1425"/>
    </location>
</feature>
<dbReference type="SMART" id="SM01349">
    <property type="entry name" value="TOG"/>
    <property type="match status" value="5"/>
</dbReference>
<dbReference type="Pfam" id="PF21041">
    <property type="entry name" value="XMAP215_CLASP_TOG"/>
    <property type="match status" value="2"/>
</dbReference>
<dbReference type="InterPro" id="IPR034085">
    <property type="entry name" value="TOG"/>
</dbReference>
<feature type="region of interest" description="Disordered" evidence="4">
    <location>
        <begin position="587"/>
        <end position="606"/>
    </location>
</feature>
<feature type="region of interest" description="Disordered" evidence="4">
    <location>
        <begin position="1044"/>
        <end position="1132"/>
    </location>
</feature>
<dbReference type="SUPFAM" id="SSF48371">
    <property type="entry name" value="ARM repeat"/>
    <property type="match status" value="2"/>
</dbReference>
<evidence type="ECO:0000259" key="5">
    <source>
        <dbReference type="SMART" id="SM01349"/>
    </source>
</evidence>
<dbReference type="GO" id="GO:0099070">
    <property type="term" value="C:static microtubule bundle"/>
    <property type="evidence" value="ECO:0007669"/>
    <property type="project" value="UniProtKB-ARBA"/>
</dbReference>
<feature type="domain" description="TOG" evidence="5">
    <location>
        <begin position="1"/>
        <end position="188"/>
    </location>
</feature>
<dbReference type="Gene3D" id="1.25.10.10">
    <property type="entry name" value="Leucine-rich Repeat Variant"/>
    <property type="match status" value="6"/>
</dbReference>
<dbReference type="GO" id="GO:0051315">
    <property type="term" value="P:attachment of mitotic spindle microtubules to kinetochore"/>
    <property type="evidence" value="ECO:0007669"/>
    <property type="project" value="UniProtKB-ARBA"/>
</dbReference>
<sequence length="2007" mass="216515">MADAEDYSSLPLEQRLTHKVWKLKTLDPDHDGARFNMVEQYLTKMILDTNMAAQEAGVATVMAFVENAPSPLRYRSEIVAGVVSKCIASTKAVTRTQSVELLMLLSEADTPGPVIEGVVEGFDAKTPKAIAAAVAWIKAFVRSEAQALAVELYRWIGQALVPSLQDLQPVLLKELETQFAKVAGEPRPTQKRLLRSQREVDEPQSDESAGAADEGAGGGNEEGDDVDGGMDAWELADPVDITKKLPDDFHALVTSKKWKERKEVIEALHETLQKSVRLQPNSATGDLIQDMGKRITDTNIIVATIVIQCLGQFAGTMRSAFAPYAQSTLPGLVEKSKERKQTVIDAIRVTMDNYFIAVSRDLSAIGDHYFTGATHKNPQVRAEAAHFLRRCLSEVSTKPSKSDVKRYSEQLKAGLDDGDASVREASAECLGTLGKLVTMKVLEPFIEGIDKIKMEKVTEYMDKAAVKAKAEKPVAKPPPARSGARPVAARPGARPAPGSKPAPRAKPVPPKPAPVEEAPKGGKARWTRGICPGSCVKESSARGSSSSCCCSKGQQPHLLVLLALQAAAPVKKPLSARPPAAAATKAGGSAASAATAGGGSKGADDTVRMRFANDDNLDERLADALPAEALTGLQSAKWKDRVEAMDMLKQHLEDQAAGWFSKKPGWKESNFQVTSRVFQVIEWMASERSLEFNTGAAALSIPHLGNALIAIAERFTLKFLLGQAIEPIKSQKSPKVVADCLVWVDSLLLEFGIKGLALRPIVSMVKESGLMSSNAQTRAKAVTVKDLVEDLNPQLMQLLDAEFDKDGHGSGAAANATLLPNTIYKMLNDADWKKRKEGLTAIQTALETANHRIQPSIPSEIYASLKLRLQDSNKNLIAVALGILGALSTDSGAAQATSVRICMSDKKAAGAQRCCIRPMTAWATATPGCVDQAILPAQKGRLPDLSHISESLFSCLQDRNADVRKQAKRVLALLVDSCGFEAVHSMCNTQLKDVAKGTRIGGEPKRSAAAAATPSRRVVERAMSPVAEPVMTASELIGRATGVGHAATAPASPAQASGPTVGGPGMLRRPMAVKRPAGASPSVSLSSMRPKIIRGPSSGASSRPASSLRANTPSQGQSMAHMSNEELEGVPPVLDSDTRAKEQRARKDMAMSARNRGDLEAQLKQEIGHHFNPLDRDYLNGLTILDEVLAIPALSQERYGLPLSLAVRFMANIDLVLKYVSIRMYDGSTHTLLNPGTTWSEYEASAILPALISRLGDSKEAVRARARRLLGQQVAHLYPTTKLSRIRQESLDAVCYLIRERTAGLGLSAVCSQPSRIIPLIAQGIADRDSNVRTSTLNVLVAIGSRMSQAPAAGGRSRIGRPTGAPRGVTSGISRLNRPAQVSESAPPSVTGHGSKSPAPFPEQAAQPPPPAPVSSSSRPSYTSRPVFTPRFQIALNLPQYSAATTEYQTGLALNRSNATSRLSEGIRAISATPVEPAEPAISSPFPTPPTSLPGSRIGGGMRNSESAGSGIGRPMSFAGYGLGMPQYRRQADFASMSEPEREHGDDPKATEMAIERLQAILDSLDHPSGNESRFNSPGVAHIRHNISNIVSGMAMQSTLHRIRKLTNNVLLELFSDPRLALAVPQSTLSTLLEELIRRIVDPALKSGEPGASHFRDREQLFKGSMRLSSRFWTRLTAPAFSRSVWPTRHQQVLTWIVQNFGDMTMKCLWRLSKSLPSDTERQFGPFAGTTLPLNIGRPPFGDPRRHPSLRLEPIIRAAHRHFVVIPESEWYKREDKSKWLHGDMPKRTVKTITHTLITVIRRNIWQFTGLLIKDHAPYAGSDDDPHLVSWVEETSAQLAQLSDMWSSISNVLRQIEPGSELPTMSQLVKALTVANEASGPIMEEDFDDDRTVHSGSSRNGGYDGARRSPLQDRARELSQLSSSIANPGSAQGSNGTPMSRIAAPVTSRIGSPMRNRPVSMASRPSPLHERVGISGGSSSARQQPSLARPTGNTDMDAYPRKSINHK</sequence>
<feature type="region of interest" description="Disordered" evidence="4">
    <location>
        <begin position="1880"/>
        <end position="2007"/>
    </location>
</feature>
<feature type="domain" description="TOG" evidence="5">
    <location>
        <begin position="234"/>
        <end position="470"/>
    </location>
</feature>
<dbReference type="GO" id="GO:0061863">
    <property type="term" value="F:microtubule plus end polymerase"/>
    <property type="evidence" value="ECO:0007669"/>
    <property type="project" value="InterPro"/>
</dbReference>
<feature type="compositionally biased region" description="Basic and acidic residues" evidence="4">
    <location>
        <begin position="1905"/>
        <end position="1917"/>
    </location>
</feature>
<dbReference type="OrthoDB" id="205662at2759"/>
<feature type="region of interest" description="Disordered" evidence="4">
    <location>
        <begin position="1351"/>
        <end position="1425"/>
    </location>
</feature>
<feature type="compositionally biased region" description="Polar residues" evidence="4">
    <location>
        <begin position="1919"/>
        <end position="1938"/>
    </location>
</feature>
<protein>
    <submittedName>
        <fullName evidence="6">ARM repeat-containing protein</fullName>
    </submittedName>
</protein>
<proteinExistence type="predicted"/>
<dbReference type="GO" id="GO:0030951">
    <property type="term" value="P:establishment or maintenance of microtubule cytoskeleton polarity"/>
    <property type="evidence" value="ECO:0007669"/>
    <property type="project" value="InterPro"/>
</dbReference>
<feature type="region of interest" description="Disordered" evidence="4">
    <location>
        <begin position="186"/>
        <end position="231"/>
    </location>
</feature>
<feature type="domain" description="TOG" evidence="5">
    <location>
        <begin position="1148"/>
        <end position="1372"/>
    </location>
</feature>
<gene>
    <name evidence="6" type="ORF">DL89DRAFT_271199</name>
</gene>
<dbReference type="GO" id="GO:1990571">
    <property type="term" value="P:meiotic centromere clustering"/>
    <property type="evidence" value="ECO:0007669"/>
    <property type="project" value="UniProtKB-ARBA"/>
</dbReference>
<dbReference type="InterPro" id="IPR045110">
    <property type="entry name" value="XMAP215"/>
</dbReference>
<dbReference type="GO" id="GO:0051010">
    <property type="term" value="F:microtubule plus-end binding"/>
    <property type="evidence" value="ECO:0007669"/>
    <property type="project" value="InterPro"/>
</dbReference>
<organism evidence="6 7">
    <name type="scientific">Linderina pennispora</name>
    <dbReference type="NCBI Taxonomy" id="61395"/>
    <lineage>
        <taxon>Eukaryota</taxon>
        <taxon>Fungi</taxon>
        <taxon>Fungi incertae sedis</taxon>
        <taxon>Zoopagomycota</taxon>
        <taxon>Kickxellomycotina</taxon>
        <taxon>Kickxellomycetes</taxon>
        <taxon>Kickxellales</taxon>
        <taxon>Kickxellaceae</taxon>
        <taxon>Linderina</taxon>
    </lineage>
</organism>
<dbReference type="GO" id="GO:1990498">
    <property type="term" value="C:mitotic spindle microtubule"/>
    <property type="evidence" value="ECO:0007669"/>
    <property type="project" value="UniProtKB-ARBA"/>
</dbReference>
<feature type="domain" description="TOG" evidence="5">
    <location>
        <begin position="614"/>
        <end position="816"/>
    </location>
</feature>
<feature type="region of interest" description="Disordered" evidence="4">
    <location>
        <begin position="468"/>
        <end position="529"/>
    </location>
</feature>
<evidence type="ECO:0000313" key="6">
    <source>
        <dbReference type="EMBL" id="ORX65235.1"/>
    </source>
</evidence>
<comment type="subcellular location">
    <subcellularLocation>
        <location evidence="1">Cytoplasm</location>
        <location evidence="1">Cytoskeleton</location>
    </subcellularLocation>
</comment>
<evidence type="ECO:0000313" key="7">
    <source>
        <dbReference type="Proteomes" id="UP000193922"/>
    </source>
</evidence>
<dbReference type="FunFam" id="1.25.10.10:FF:000019">
    <property type="entry name" value="Cytoskeleton-associated protein 5"/>
    <property type="match status" value="1"/>
</dbReference>
<dbReference type="GO" id="GO:0005881">
    <property type="term" value="C:cytoplasmic microtubule"/>
    <property type="evidence" value="ECO:0007669"/>
    <property type="project" value="UniProtKB-ARBA"/>
</dbReference>
<dbReference type="InterPro" id="IPR011989">
    <property type="entry name" value="ARM-like"/>
</dbReference>
<feature type="compositionally biased region" description="Low complexity" evidence="4">
    <location>
        <begin position="1093"/>
        <end position="1107"/>
    </location>
</feature>
<feature type="compositionally biased region" description="Polar residues" evidence="4">
    <location>
        <begin position="1380"/>
        <end position="1394"/>
    </location>
</feature>
<feature type="region of interest" description="Disordered" evidence="4">
    <location>
        <begin position="1477"/>
        <end position="1511"/>
    </location>
</feature>
<dbReference type="PANTHER" id="PTHR12609">
    <property type="entry name" value="MICROTUBULE ASSOCIATED PROTEIN XMAP215"/>
    <property type="match status" value="1"/>
</dbReference>
<evidence type="ECO:0000256" key="1">
    <source>
        <dbReference type="ARBA" id="ARBA00004245"/>
    </source>
</evidence>
<keyword evidence="2" id="KW-0963">Cytoplasm</keyword>
<accession>A0A1Y1VW37</accession>
<dbReference type="GO" id="GO:0044732">
    <property type="term" value="C:mitotic spindle pole body"/>
    <property type="evidence" value="ECO:0007669"/>
    <property type="project" value="UniProtKB-ARBA"/>
</dbReference>
<dbReference type="Proteomes" id="UP000193922">
    <property type="component" value="Unassembled WGS sequence"/>
</dbReference>
<feature type="compositionally biased region" description="Polar residues" evidence="4">
    <location>
        <begin position="1977"/>
        <end position="1994"/>
    </location>
</feature>
<feature type="compositionally biased region" description="Pro residues" evidence="4">
    <location>
        <begin position="498"/>
        <end position="513"/>
    </location>
</feature>
<dbReference type="EMBL" id="MCFD01000039">
    <property type="protein sequence ID" value="ORX65235.1"/>
    <property type="molecule type" value="Genomic_DNA"/>
</dbReference>
<evidence type="ECO:0000256" key="3">
    <source>
        <dbReference type="ARBA" id="ARBA00023212"/>
    </source>
</evidence>
<dbReference type="GeneID" id="63805525"/>